<protein>
    <submittedName>
        <fullName evidence="4">LCP family protein</fullName>
    </submittedName>
</protein>
<evidence type="ECO:0000313" key="5">
    <source>
        <dbReference type="Proteomes" id="UP001165405"/>
    </source>
</evidence>
<sequence length="367" mass="39253">MPAFEPDRITDLLTSATADGTLRHSRRKRRGARFVATVLVGALLLVIAGGAGALWVYQLSINNNIERLEDPFAAIDEATRPSAAPSDPAAPFAAMNILVLGSDSRISAGDPSQWQAGAQRTDAIMLVHLPADRQSAQVMSIPRDSWVPIPGYGDAKINAAFSWGGPSLMIQTVEQLTGVRIDHFAVTDFVSFTTLTDALGGVDILIPEDVGSGDTFFAAGEYTMSGEQALVYARERYGLANGDFGRVQRQQNWMRAILAKANTQKDDLGAMTRLVEAFSRSVTVDEGFTFNEMTQLALSAADLSISDVTFMTAPYSGTGRSPDGGQSIVLLDRPRFDPLMAAVAGDTVATYIGEHPGELTVLPAIVK</sequence>
<dbReference type="PANTHER" id="PTHR33392:SF6">
    <property type="entry name" value="POLYISOPRENYL-TEICHOIC ACID--PEPTIDOGLYCAN TEICHOIC ACID TRANSFERASE TAGU"/>
    <property type="match status" value="1"/>
</dbReference>
<feature type="transmembrane region" description="Helical" evidence="2">
    <location>
        <begin position="34"/>
        <end position="57"/>
    </location>
</feature>
<name>A0AA41QHL1_9MICO</name>
<proteinExistence type="inferred from homology"/>
<dbReference type="Proteomes" id="UP001165405">
    <property type="component" value="Unassembled WGS sequence"/>
</dbReference>
<keyword evidence="2" id="KW-0472">Membrane</keyword>
<comment type="caution">
    <text evidence="4">The sequence shown here is derived from an EMBL/GenBank/DDBJ whole genome shotgun (WGS) entry which is preliminary data.</text>
</comment>
<keyword evidence="2" id="KW-0812">Transmembrane</keyword>
<evidence type="ECO:0000256" key="1">
    <source>
        <dbReference type="ARBA" id="ARBA00006068"/>
    </source>
</evidence>
<dbReference type="RefSeq" id="WP_236090037.1">
    <property type="nucleotide sequence ID" value="NZ_JAKGSG010000040.1"/>
</dbReference>
<evidence type="ECO:0000313" key="4">
    <source>
        <dbReference type="EMBL" id="MCF4122244.1"/>
    </source>
</evidence>
<keyword evidence="5" id="KW-1185">Reference proteome</keyword>
<dbReference type="AlphaFoldDB" id="A0AA41QHL1"/>
<dbReference type="InterPro" id="IPR050922">
    <property type="entry name" value="LytR/CpsA/Psr_CW_biosynth"/>
</dbReference>
<gene>
    <name evidence="4" type="ORF">L1785_14785</name>
</gene>
<dbReference type="Gene3D" id="3.40.630.190">
    <property type="entry name" value="LCP protein"/>
    <property type="match status" value="1"/>
</dbReference>
<feature type="domain" description="Cell envelope-related transcriptional attenuator" evidence="3">
    <location>
        <begin position="120"/>
        <end position="261"/>
    </location>
</feature>
<dbReference type="EMBL" id="JAKGSG010000040">
    <property type="protein sequence ID" value="MCF4122244.1"/>
    <property type="molecule type" value="Genomic_DNA"/>
</dbReference>
<evidence type="ECO:0000256" key="2">
    <source>
        <dbReference type="SAM" id="Phobius"/>
    </source>
</evidence>
<accession>A0AA41QHL1</accession>
<reference evidence="4" key="1">
    <citation type="submission" date="2022-01" db="EMBL/GenBank/DDBJ databases">
        <title>Antribacter sp. nov., isolated from Guizhou of China.</title>
        <authorList>
            <person name="Chengliang C."/>
            <person name="Ya Z."/>
        </authorList>
    </citation>
    <scope>NUCLEOTIDE SEQUENCE</scope>
    <source>
        <strain evidence="4">KLBMP 9083</strain>
    </source>
</reference>
<dbReference type="Pfam" id="PF03816">
    <property type="entry name" value="LytR_cpsA_psr"/>
    <property type="match status" value="1"/>
</dbReference>
<dbReference type="InterPro" id="IPR004474">
    <property type="entry name" value="LytR_CpsA_psr"/>
</dbReference>
<evidence type="ECO:0000259" key="3">
    <source>
        <dbReference type="Pfam" id="PF03816"/>
    </source>
</evidence>
<dbReference type="NCBIfam" id="TIGR00350">
    <property type="entry name" value="lytR_cpsA_psr"/>
    <property type="match status" value="1"/>
</dbReference>
<keyword evidence="2" id="KW-1133">Transmembrane helix</keyword>
<organism evidence="4 5">
    <name type="scientific">Antribacter soli</name>
    <dbReference type="NCBI Taxonomy" id="2910976"/>
    <lineage>
        <taxon>Bacteria</taxon>
        <taxon>Bacillati</taxon>
        <taxon>Actinomycetota</taxon>
        <taxon>Actinomycetes</taxon>
        <taxon>Micrococcales</taxon>
        <taxon>Promicromonosporaceae</taxon>
        <taxon>Antribacter</taxon>
    </lineage>
</organism>
<comment type="similarity">
    <text evidence="1">Belongs to the LytR/CpsA/Psr (LCP) family.</text>
</comment>
<dbReference type="PANTHER" id="PTHR33392">
    <property type="entry name" value="POLYISOPRENYL-TEICHOIC ACID--PEPTIDOGLYCAN TEICHOIC ACID TRANSFERASE TAGU"/>
    <property type="match status" value="1"/>
</dbReference>